<dbReference type="OrthoDB" id="2803878at2759"/>
<keyword evidence="2" id="KW-1185">Reference proteome</keyword>
<accession>A0A2H3J4H7</accession>
<reference evidence="1 2" key="1">
    <citation type="journal article" date="2012" name="Science">
        <title>The Paleozoic origin of enzymatic lignin decomposition reconstructed from 31 fungal genomes.</title>
        <authorList>
            <person name="Floudas D."/>
            <person name="Binder M."/>
            <person name="Riley R."/>
            <person name="Barry K."/>
            <person name="Blanchette R.A."/>
            <person name="Henrissat B."/>
            <person name="Martinez A.T."/>
            <person name="Otillar R."/>
            <person name="Spatafora J.W."/>
            <person name="Yadav J.S."/>
            <person name="Aerts A."/>
            <person name="Benoit I."/>
            <person name="Boyd A."/>
            <person name="Carlson A."/>
            <person name="Copeland A."/>
            <person name="Coutinho P.M."/>
            <person name="de Vries R.P."/>
            <person name="Ferreira P."/>
            <person name="Findley K."/>
            <person name="Foster B."/>
            <person name="Gaskell J."/>
            <person name="Glotzer D."/>
            <person name="Gorecki P."/>
            <person name="Heitman J."/>
            <person name="Hesse C."/>
            <person name="Hori C."/>
            <person name="Igarashi K."/>
            <person name="Jurgens J.A."/>
            <person name="Kallen N."/>
            <person name="Kersten P."/>
            <person name="Kohler A."/>
            <person name="Kuees U."/>
            <person name="Kumar T.K.A."/>
            <person name="Kuo A."/>
            <person name="LaButti K."/>
            <person name="Larrondo L.F."/>
            <person name="Lindquist E."/>
            <person name="Ling A."/>
            <person name="Lombard V."/>
            <person name="Lucas S."/>
            <person name="Lundell T."/>
            <person name="Martin R."/>
            <person name="McLaughlin D.J."/>
            <person name="Morgenstern I."/>
            <person name="Morin E."/>
            <person name="Murat C."/>
            <person name="Nagy L.G."/>
            <person name="Nolan M."/>
            <person name="Ohm R.A."/>
            <person name="Patyshakuliyeva A."/>
            <person name="Rokas A."/>
            <person name="Ruiz-Duenas F.J."/>
            <person name="Sabat G."/>
            <person name="Salamov A."/>
            <person name="Samejima M."/>
            <person name="Schmutz J."/>
            <person name="Slot J.C."/>
            <person name="St John F."/>
            <person name="Stenlid J."/>
            <person name="Sun H."/>
            <person name="Sun S."/>
            <person name="Syed K."/>
            <person name="Tsang A."/>
            <person name="Wiebenga A."/>
            <person name="Young D."/>
            <person name="Pisabarro A."/>
            <person name="Eastwood D.C."/>
            <person name="Martin F."/>
            <person name="Cullen D."/>
            <person name="Grigoriev I.V."/>
            <person name="Hibbett D.S."/>
        </authorList>
    </citation>
    <scope>NUCLEOTIDE SEQUENCE [LARGE SCALE GENOMIC DNA]</scope>
    <source>
        <strain evidence="1 2">MD-104</strain>
    </source>
</reference>
<sequence length="172" mass="19473">MHLVLSQIDTIKFAADWKRRGEDTGGKKRIGQFFRRAFQTDPAHASLFNGLDAQEREEKMSELSSSFRKWRKDGEHTVTARNRLLRMYATFGVAVLLDPTWDVRNIVKRRSKQFGTLLDNLISDFDHTKATDSRIQACMAFLRIVSVLGGAGVRDHVTDFLTTSPPACATRG</sequence>
<dbReference type="OMA" id="IQACMAF"/>
<evidence type="ECO:0000313" key="2">
    <source>
        <dbReference type="Proteomes" id="UP000218811"/>
    </source>
</evidence>
<evidence type="ECO:0000313" key="1">
    <source>
        <dbReference type="EMBL" id="PCH33649.1"/>
    </source>
</evidence>
<gene>
    <name evidence="1" type="ORF">WOLCODRAFT_160234</name>
</gene>
<proteinExistence type="predicted"/>
<organism evidence="1 2">
    <name type="scientific">Wolfiporia cocos (strain MD-104)</name>
    <name type="common">Brown rot fungus</name>
    <dbReference type="NCBI Taxonomy" id="742152"/>
    <lineage>
        <taxon>Eukaryota</taxon>
        <taxon>Fungi</taxon>
        <taxon>Dikarya</taxon>
        <taxon>Basidiomycota</taxon>
        <taxon>Agaricomycotina</taxon>
        <taxon>Agaricomycetes</taxon>
        <taxon>Polyporales</taxon>
        <taxon>Phaeolaceae</taxon>
        <taxon>Wolfiporia</taxon>
    </lineage>
</organism>
<dbReference type="AlphaFoldDB" id="A0A2H3J4H7"/>
<dbReference type="Proteomes" id="UP000218811">
    <property type="component" value="Unassembled WGS sequence"/>
</dbReference>
<name>A0A2H3J4H7_WOLCO</name>
<protein>
    <submittedName>
        <fullName evidence="1">Uncharacterized protein</fullName>
    </submittedName>
</protein>
<dbReference type="EMBL" id="KB467831">
    <property type="protein sequence ID" value="PCH33649.1"/>
    <property type="molecule type" value="Genomic_DNA"/>
</dbReference>